<evidence type="ECO:0000313" key="3">
    <source>
        <dbReference type="Proteomes" id="UP001387364"/>
    </source>
</evidence>
<dbReference type="PANTHER" id="PTHR43471:SF1">
    <property type="entry name" value="ABC TRANSPORTER PERMEASE PROTEIN NOSY-RELATED"/>
    <property type="match status" value="1"/>
</dbReference>
<dbReference type="EMBL" id="CP147404">
    <property type="protein sequence ID" value="WXB94727.1"/>
    <property type="molecule type" value="Genomic_DNA"/>
</dbReference>
<evidence type="ECO:0000256" key="1">
    <source>
        <dbReference type="SAM" id="Phobius"/>
    </source>
</evidence>
<feature type="transmembrane region" description="Helical" evidence="1">
    <location>
        <begin position="176"/>
        <end position="205"/>
    </location>
</feature>
<dbReference type="Pfam" id="PF12679">
    <property type="entry name" value="ABC2_membrane_2"/>
    <property type="match status" value="1"/>
</dbReference>
<protein>
    <submittedName>
        <fullName evidence="2">ABC transporter permease</fullName>
    </submittedName>
</protein>
<keyword evidence="1" id="KW-0472">Membrane</keyword>
<feature type="transmembrane region" description="Helical" evidence="1">
    <location>
        <begin position="24"/>
        <end position="43"/>
    </location>
</feature>
<sequence length="277" mass="30061">MGWPTVTAWTIARHEMKLAFRSKWLLVFAGLFTLLAGIIIFFTGQSSGEFDGFTRSTASLLNLSLFLLPLLTLLVGSLLIAGEKEDGRLGLLLTYPLSSMSVIVGKYIGLAVSLIFVLLLGYGVSALLFFQASGSNFSLLFVFLGISVLLVLMFLSLSLLTGIMATGRLQALGMGLFSWAFFVLFYEFIIMAATMIVGPTMVLPILTVSVFLNPVELIRVFTVLFLGSGTIFGPSVYDFTVWAEGGAGVVMFVIACLIWTVTPLLLANFLMNRGKTL</sequence>
<keyword evidence="3" id="KW-1185">Reference proteome</keyword>
<organism evidence="2 3">
    <name type="scientific">Bacillus kandeliae</name>
    <dbReference type="NCBI Taxonomy" id="3129297"/>
    <lineage>
        <taxon>Bacteria</taxon>
        <taxon>Bacillati</taxon>
        <taxon>Bacillota</taxon>
        <taxon>Bacilli</taxon>
        <taxon>Bacillales</taxon>
        <taxon>Bacillaceae</taxon>
        <taxon>Bacillus</taxon>
    </lineage>
</organism>
<dbReference type="RefSeq" id="WP_338754553.1">
    <property type="nucleotide sequence ID" value="NZ_CP147404.1"/>
</dbReference>
<feature type="transmembrane region" description="Helical" evidence="1">
    <location>
        <begin position="249"/>
        <end position="271"/>
    </location>
</feature>
<keyword evidence="1" id="KW-0812">Transmembrane</keyword>
<name>A0ABZ2NAV2_9BACI</name>
<feature type="transmembrane region" description="Helical" evidence="1">
    <location>
        <begin position="217"/>
        <end position="237"/>
    </location>
</feature>
<reference evidence="2 3" key="1">
    <citation type="submission" date="2024-02" db="EMBL/GenBank/DDBJ databases">
        <title>Seven novel Bacillus-like species.</title>
        <authorList>
            <person name="Liu G."/>
        </authorList>
    </citation>
    <scope>NUCLEOTIDE SEQUENCE [LARGE SCALE GENOMIC DNA]</scope>
    <source>
        <strain evidence="2 3">FJAT-52991</strain>
    </source>
</reference>
<accession>A0ABZ2NAV2</accession>
<feature type="transmembrane region" description="Helical" evidence="1">
    <location>
        <begin position="114"/>
        <end position="132"/>
    </location>
</feature>
<dbReference type="Proteomes" id="UP001387364">
    <property type="component" value="Chromosome"/>
</dbReference>
<keyword evidence="1" id="KW-1133">Transmembrane helix</keyword>
<feature type="transmembrane region" description="Helical" evidence="1">
    <location>
        <begin position="139"/>
        <end position="164"/>
    </location>
</feature>
<proteinExistence type="predicted"/>
<gene>
    <name evidence="2" type="ORF">WDJ61_08915</name>
</gene>
<dbReference type="PANTHER" id="PTHR43471">
    <property type="entry name" value="ABC TRANSPORTER PERMEASE"/>
    <property type="match status" value="1"/>
</dbReference>
<evidence type="ECO:0000313" key="2">
    <source>
        <dbReference type="EMBL" id="WXB94727.1"/>
    </source>
</evidence>
<feature type="transmembrane region" description="Helical" evidence="1">
    <location>
        <begin position="63"/>
        <end position="82"/>
    </location>
</feature>